<dbReference type="InterPro" id="IPR001849">
    <property type="entry name" value="PH_domain"/>
</dbReference>
<reference evidence="2" key="1">
    <citation type="submission" date="2021-03" db="EMBL/GenBank/DDBJ databases">
        <authorList>
            <person name="Tagirdzhanova G."/>
        </authorList>
    </citation>
    <scope>NUCLEOTIDE SEQUENCE</scope>
</reference>
<dbReference type="AlphaFoldDB" id="A0A8H3I9I5"/>
<evidence type="ECO:0000259" key="1">
    <source>
        <dbReference type="PROSITE" id="PS50003"/>
    </source>
</evidence>
<dbReference type="InterPro" id="IPR011008">
    <property type="entry name" value="Dimeric_a/b-barrel"/>
</dbReference>
<dbReference type="OrthoDB" id="5350081at2759"/>
<protein>
    <recommendedName>
        <fullName evidence="1">PH domain-containing protein</fullName>
    </recommendedName>
</protein>
<evidence type="ECO:0000313" key="3">
    <source>
        <dbReference type="Proteomes" id="UP000664534"/>
    </source>
</evidence>
<comment type="caution">
    <text evidence="2">The sequence shown here is derived from an EMBL/GenBank/DDBJ whole genome shotgun (WGS) entry which is preliminary data.</text>
</comment>
<name>A0A8H3I9I5_9LECA</name>
<evidence type="ECO:0000313" key="2">
    <source>
        <dbReference type="EMBL" id="CAF9908240.1"/>
    </source>
</evidence>
<keyword evidence="3" id="KW-1185">Reference proteome</keyword>
<dbReference type="EMBL" id="CAJPDT010000004">
    <property type="protein sequence ID" value="CAF9908240.1"/>
    <property type="molecule type" value="Genomic_DNA"/>
</dbReference>
<gene>
    <name evidence="2" type="ORF">IMSHALPRED_006619</name>
</gene>
<organism evidence="2 3">
    <name type="scientific">Imshaugia aleurites</name>
    <dbReference type="NCBI Taxonomy" id="172621"/>
    <lineage>
        <taxon>Eukaryota</taxon>
        <taxon>Fungi</taxon>
        <taxon>Dikarya</taxon>
        <taxon>Ascomycota</taxon>
        <taxon>Pezizomycotina</taxon>
        <taxon>Lecanoromycetes</taxon>
        <taxon>OSLEUM clade</taxon>
        <taxon>Lecanoromycetidae</taxon>
        <taxon>Lecanorales</taxon>
        <taxon>Lecanorineae</taxon>
        <taxon>Parmeliaceae</taxon>
        <taxon>Imshaugia</taxon>
    </lineage>
</organism>
<dbReference type="Proteomes" id="UP000664534">
    <property type="component" value="Unassembled WGS sequence"/>
</dbReference>
<dbReference type="Gene3D" id="3.30.70.100">
    <property type="match status" value="1"/>
</dbReference>
<dbReference type="SUPFAM" id="SSF54909">
    <property type="entry name" value="Dimeric alpha+beta barrel"/>
    <property type="match status" value="1"/>
</dbReference>
<feature type="domain" description="PH" evidence="1">
    <location>
        <begin position="1"/>
        <end position="46"/>
    </location>
</feature>
<dbReference type="PROSITE" id="PS50003">
    <property type="entry name" value="PH_DOMAIN"/>
    <property type="match status" value="1"/>
</dbReference>
<sequence length="232" mass="26315">MSFSISSEQKQVLQIVSFTILNDSTIENRFSQEGRRWKKAMRTIRTQQGWLRTLWGRDMNTSHKIDIFITWTDIQAAESFETSPTFSALLSGINISPITAHCITAHAPLSPHGPIEQVTLFFPTALTPEQQQFFEQQLQHYTARTPHDEIQSTVHGWTVGPVGRGGESARGCMVFFEWGSLDRMFEVKRDVGSLFNNCFVPLRDEAERGARTALYTQLRDGGKERSLACVVM</sequence>
<proteinExistence type="predicted"/>
<accession>A0A8H3I9I5</accession>